<evidence type="ECO:0000313" key="2">
    <source>
        <dbReference type="EMBL" id="JAC74236.1"/>
    </source>
</evidence>
<dbReference type="InterPro" id="IPR011084">
    <property type="entry name" value="DRMBL"/>
</dbReference>
<accession>A0A061RUJ9</accession>
<feature type="domain" description="DNA repair metallo-beta-lactamase" evidence="1">
    <location>
        <begin position="72"/>
        <end position="194"/>
    </location>
</feature>
<name>A0A061RUJ9_9CHLO</name>
<sequence>GKEKVWLQVFRSLGSVGAIHVDSRRKRTLDCLDLSRLLEALGNEHCSARRSRVCDSIANEPLRRTSASVRLVTDERNASARVRVTNMGALSESRLTELLSSQAFKAAGFSRIVAIRPTGWTFRSDGGLPSGQQTLSARKDALAAVESVGGNVRELKGGKIKIVCLPYSEHSSVAELKEFVHELKPASVIPTVAKSRQHRSELVAALTV</sequence>
<protein>
    <recommendedName>
        <fullName evidence="1">DNA repair metallo-beta-lactamase domain-containing protein</fullName>
    </recommendedName>
</protein>
<reference evidence="2" key="1">
    <citation type="submission" date="2014-05" db="EMBL/GenBank/DDBJ databases">
        <title>The transcriptome of the halophilic microalga Tetraselmis sp. GSL018 isolated from the Great Salt Lake, Utah.</title>
        <authorList>
            <person name="Jinkerson R.E."/>
            <person name="D'Adamo S."/>
            <person name="Posewitz M.C."/>
        </authorList>
    </citation>
    <scope>NUCLEOTIDE SEQUENCE</scope>
    <source>
        <strain evidence="2">GSL018</strain>
    </source>
</reference>
<dbReference type="Gene3D" id="3.40.50.12650">
    <property type="match status" value="1"/>
</dbReference>
<dbReference type="GO" id="GO:0006303">
    <property type="term" value="P:double-strand break repair via nonhomologous end joining"/>
    <property type="evidence" value="ECO:0007669"/>
    <property type="project" value="TreeGrafter"/>
</dbReference>
<dbReference type="PANTHER" id="PTHR23240">
    <property type="entry name" value="DNA CROSS-LINK REPAIR PROTEIN PSO2/SNM1-RELATED"/>
    <property type="match status" value="1"/>
</dbReference>
<organism evidence="2">
    <name type="scientific">Tetraselmis sp. GSL018</name>
    <dbReference type="NCBI Taxonomy" id="582737"/>
    <lineage>
        <taxon>Eukaryota</taxon>
        <taxon>Viridiplantae</taxon>
        <taxon>Chlorophyta</taxon>
        <taxon>core chlorophytes</taxon>
        <taxon>Chlorodendrophyceae</taxon>
        <taxon>Chlorodendrales</taxon>
        <taxon>Chlorodendraceae</taxon>
        <taxon>Tetraselmis</taxon>
    </lineage>
</organism>
<dbReference type="PANTHER" id="PTHR23240:SF6">
    <property type="entry name" value="DNA CROSS-LINK REPAIR 1A PROTEIN"/>
    <property type="match status" value="1"/>
</dbReference>
<gene>
    <name evidence="2" type="ORF">TSPGSL018_26506</name>
</gene>
<dbReference type="GO" id="GO:0035312">
    <property type="term" value="F:5'-3' DNA exonuclease activity"/>
    <property type="evidence" value="ECO:0007669"/>
    <property type="project" value="TreeGrafter"/>
</dbReference>
<evidence type="ECO:0000259" key="1">
    <source>
        <dbReference type="Pfam" id="PF07522"/>
    </source>
</evidence>
<feature type="non-terminal residue" evidence="2">
    <location>
        <position position="1"/>
    </location>
</feature>
<dbReference type="GO" id="GO:0036297">
    <property type="term" value="P:interstrand cross-link repair"/>
    <property type="evidence" value="ECO:0007669"/>
    <property type="project" value="TreeGrafter"/>
</dbReference>
<dbReference type="AlphaFoldDB" id="A0A061RUJ9"/>
<dbReference type="Pfam" id="PF07522">
    <property type="entry name" value="DRMBL"/>
    <property type="match status" value="1"/>
</dbReference>
<proteinExistence type="predicted"/>
<dbReference type="GO" id="GO:0003684">
    <property type="term" value="F:damaged DNA binding"/>
    <property type="evidence" value="ECO:0007669"/>
    <property type="project" value="TreeGrafter"/>
</dbReference>
<dbReference type="EMBL" id="GBEZ01011564">
    <property type="protein sequence ID" value="JAC74236.1"/>
    <property type="molecule type" value="Transcribed_RNA"/>
</dbReference>